<dbReference type="InterPro" id="IPR052648">
    <property type="entry name" value="Ser-tRNA(Sec)_kinase"/>
</dbReference>
<evidence type="ECO:0000256" key="2">
    <source>
        <dbReference type="ARBA" id="ARBA00022840"/>
    </source>
</evidence>
<dbReference type="Gene3D" id="3.40.50.300">
    <property type="entry name" value="P-loop containing nucleotide triphosphate hydrolases"/>
    <property type="match status" value="1"/>
</dbReference>
<dbReference type="Proteomes" id="UP000274756">
    <property type="component" value="Unassembled WGS sequence"/>
</dbReference>
<keyword evidence="1" id="KW-0547">Nucleotide-binding</keyword>
<keyword evidence="2" id="KW-0067">ATP-binding</keyword>
<dbReference type="STRING" id="318479.A0A0N4UEY1"/>
<dbReference type="OrthoDB" id="9972657at2759"/>
<gene>
    <name evidence="3" type="ORF">DME_LOCUS900</name>
</gene>
<dbReference type="Pfam" id="PF08433">
    <property type="entry name" value="KTI12"/>
    <property type="match status" value="1"/>
</dbReference>
<dbReference type="WBParaSite" id="DME_0000596101-mRNA-1">
    <property type="protein sequence ID" value="DME_0000596101-mRNA-1"/>
    <property type="gene ID" value="DME_0000596101"/>
</dbReference>
<dbReference type="Proteomes" id="UP000038040">
    <property type="component" value="Unplaced"/>
</dbReference>
<dbReference type="EMBL" id="UYYG01000010">
    <property type="protein sequence ID" value="VDN50927.1"/>
    <property type="molecule type" value="Genomic_DNA"/>
</dbReference>
<evidence type="ECO:0000313" key="6">
    <source>
        <dbReference type="WBParaSite" id="DME_0000596101-mRNA-1"/>
    </source>
</evidence>
<dbReference type="SUPFAM" id="SSF52540">
    <property type="entry name" value="P-loop containing nucleoside triphosphate hydrolases"/>
    <property type="match status" value="1"/>
</dbReference>
<evidence type="ECO:0000313" key="4">
    <source>
        <dbReference type="Proteomes" id="UP000038040"/>
    </source>
</evidence>
<name>A0A0N4UEY1_DRAME</name>
<dbReference type="PANTHER" id="PTHR20873">
    <property type="entry name" value="L-SERYL-TRNA(SEC) KINASE"/>
    <property type="match status" value="1"/>
</dbReference>
<evidence type="ECO:0000313" key="5">
    <source>
        <dbReference type="Proteomes" id="UP000274756"/>
    </source>
</evidence>
<dbReference type="InterPro" id="IPR013641">
    <property type="entry name" value="KTI12/PSTK"/>
</dbReference>
<dbReference type="AlphaFoldDB" id="A0A0N4UEY1"/>
<accession>A0A0N4UEY1</accession>
<organism evidence="4 6">
    <name type="scientific">Dracunculus medinensis</name>
    <name type="common">Guinea worm</name>
    <dbReference type="NCBI Taxonomy" id="318479"/>
    <lineage>
        <taxon>Eukaryota</taxon>
        <taxon>Metazoa</taxon>
        <taxon>Ecdysozoa</taxon>
        <taxon>Nematoda</taxon>
        <taxon>Chromadorea</taxon>
        <taxon>Rhabditida</taxon>
        <taxon>Spirurina</taxon>
        <taxon>Dracunculoidea</taxon>
        <taxon>Dracunculidae</taxon>
        <taxon>Dracunculus</taxon>
    </lineage>
</organism>
<evidence type="ECO:0000313" key="3">
    <source>
        <dbReference type="EMBL" id="VDN50927.1"/>
    </source>
</evidence>
<protein>
    <submittedName>
        <fullName evidence="6">L-seryl-tRNA(Sec) kinase</fullName>
    </submittedName>
</protein>
<sequence>MALVLVMGVPGSGKSALCRWLLEVLGNQNCSVFSFDEIFRDDGFLDYIWPESDNFASLLGLYGINGGLSLKEERKRCENLIREELRKRCESNEQYDRIVLVDDIFYLRSMRRPFERIAKRFGLHFGIIYVNVSLDTAIKQNEQRRGASKIPKETIHKIYRKIEMPRTNESLFLYGPNSSKEEVLIFLKSLYKLKQQKSSRLEGKVNKNCGNLSQNAGDDIWRKLELDLRKCVGELIKEHNGILSTTKSKFPKAKKNIVAIFRRENIIQWNHVDLKATLWKNVTGK</sequence>
<proteinExistence type="predicted"/>
<reference evidence="6" key="1">
    <citation type="submission" date="2017-02" db="UniProtKB">
        <authorList>
            <consortium name="WormBaseParasite"/>
        </authorList>
    </citation>
    <scope>IDENTIFICATION</scope>
</reference>
<reference evidence="3 5" key="2">
    <citation type="submission" date="2018-11" db="EMBL/GenBank/DDBJ databases">
        <authorList>
            <consortium name="Pathogen Informatics"/>
        </authorList>
    </citation>
    <scope>NUCLEOTIDE SEQUENCE [LARGE SCALE GENOMIC DNA]</scope>
</reference>
<dbReference type="InterPro" id="IPR027417">
    <property type="entry name" value="P-loop_NTPase"/>
</dbReference>
<keyword evidence="5" id="KW-1185">Reference proteome</keyword>
<dbReference type="GO" id="GO:0016301">
    <property type="term" value="F:kinase activity"/>
    <property type="evidence" value="ECO:0007669"/>
    <property type="project" value="TreeGrafter"/>
</dbReference>
<dbReference type="GO" id="GO:0005524">
    <property type="term" value="F:ATP binding"/>
    <property type="evidence" value="ECO:0007669"/>
    <property type="project" value="UniProtKB-KW"/>
</dbReference>
<dbReference type="PANTHER" id="PTHR20873:SF0">
    <property type="entry name" value="L-SERYL-TRNA(SEC) KINASE"/>
    <property type="match status" value="1"/>
</dbReference>
<evidence type="ECO:0000256" key="1">
    <source>
        <dbReference type="ARBA" id="ARBA00022741"/>
    </source>
</evidence>
<dbReference type="GO" id="GO:0000049">
    <property type="term" value="F:tRNA binding"/>
    <property type="evidence" value="ECO:0007669"/>
    <property type="project" value="TreeGrafter"/>
</dbReference>